<accession>A0A250F5Z1</accession>
<reference evidence="3" key="1">
    <citation type="submission" date="2017-06" db="EMBL/GenBank/DDBJ databases">
        <title>Capnocytophaga spp. assemblies.</title>
        <authorList>
            <person name="Gulvik C.A."/>
        </authorList>
    </citation>
    <scope>NUCLEOTIDE SEQUENCE [LARGE SCALE GENOMIC DNA]</scope>
    <source>
        <strain evidence="3">H4486</strain>
    </source>
</reference>
<keyword evidence="1" id="KW-1133">Transmembrane helix</keyword>
<gene>
    <name evidence="2" type="ORF">CGC59_06835</name>
</gene>
<sequence>MSSIILDFNKYSQEVILKGEEYRKKEMKIYLWLLVFSSIGFITILYVIKDFFFIILGLLSLLILYLIVNLYTNYRLIKYLQRNIIGYKFCFLNVFKFDWNDPILQITWLQRVKKLISQEKVSKKKIKNSKFFYQNKQRGVDFFWIKLYSLFIGTMSSLFALKSENETIDITVKWVLIVLVVIFAFLEILERRNIIYDNNNYKRMETLCERLLEE</sequence>
<evidence type="ECO:0000256" key="1">
    <source>
        <dbReference type="SAM" id="Phobius"/>
    </source>
</evidence>
<dbReference type="AlphaFoldDB" id="A0A250F5Z1"/>
<proteinExistence type="predicted"/>
<dbReference type="RefSeq" id="WP_095901343.1">
    <property type="nucleotide sequence ID" value="NZ_CP022383.1"/>
</dbReference>
<name>A0A250F5Z1_CAPSP</name>
<evidence type="ECO:0000313" key="3">
    <source>
        <dbReference type="Proteomes" id="UP000217334"/>
    </source>
</evidence>
<feature type="transmembrane region" description="Helical" evidence="1">
    <location>
        <begin position="54"/>
        <end position="72"/>
    </location>
</feature>
<feature type="transmembrane region" description="Helical" evidence="1">
    <location>
        <begin position="29"/>
        <end position="48"/>
    </location>
</feature>
<organism evidence="2 3">
    <name type="scientific">Capnocytophaga sputigena</name>
    <dbReference type="NCBI Taxonomy" id="1019"/>
    <lineage>
        <taxon>Bacteria</taxon>
        <taxon>Pseudomonadati</taxon>
        <taxon>Bacteroidota</taxon>
        <taxon>Flavobacteriia</taxon>
        <taxon>Flavobacteriales</taxon>
        <taxon>Flavobacteriaceae</taxon>
        <taxon>Capnocytophaga</taxon>
    </lineage>
</organism>
<feature type="transmembrane region" description="Helical" evidence="1">
    <location>
        <begin position="142"/>
        <end position="160"/>
    </location>
</feature>
<dbReference type="EMBL" id="CP022383">
    <property type="protein sequence ID" value="ATA79406.1"/>
    <property type="molecule type" value="Genomic_DNA"/>
</dbReference>
<protein>
    <submittedName>
        <fullName evidence="2">Uncharacterized protein</fullName>
    </submittedName>
</protein>
<dbReference type="Proteomes" id="UP000217334">
    <property type="component" value="Chromosome"/>
</dbReference>
<evidence type="ECO:0000313" key="2">
    <source>
        <dbReference type="EMBL" id="ATA79406.1"/>
    </source>
</evidence>
<feature type="transmembrane region" description="Helical" evidence="1">
    <location>
        <begin position="172"/>
        <end position="189"/>
    </location>
</feature>
<keyword evidence="1" id="KW-0472">Membrane</keyword>
<keyword evidence="1" id="KW-0812">Transmembrane</keyword>